<dbReference type="AlphaFoldDB" id="A0A2Z5N4R9"/>
<evidence type="ECO:0000313" key="3">
    <source>
        <dbReference type="Proteomes" id="UP000253104"/>
    </source>
</evidence>
<dbReference type="EMBL" id="CP024903">
    <property type="protein sequence ID" value="AXF24551.1"/>
    <property type="molecule type" value="Genomic_DNA"/>
</dbReference>
<evidence type="ECO:0008006" key="4">
    <source>
        <dbReference type="Google" id="ProtNLM"/>
    </source>
</evidence>
<evidence type="ECO:0000313" key="2">
    <source>
        <dbReference type="EMBL" id="AXF24551.1"/>
    </source>
</evidence>
<proteinExistence type="predicted"/>
<feature type="region of interest" description="Disordered" evidence="1">
    <location>
        <begin position="1"/>
        <end position="22"/>
    </location>
</feature>
<name>A0A2Z5N4R9_BURPY</name>
<dbReference type="InterPro" id="IPR008727">
    <property type="entry name" value="PAAR_motif"/>
</dbReference>
<dbReference type="Gene3D" id="2.60.200.60">
    <property type="match status" value="1"/>
</dbReference>
<dbReference type="Proteomes" id="UP000253104">
    <property type="component" value="Chromosome mHSR5_B"/>
</dbReference>
<protein>
    <recommendedName>
        <fullName evidence="4">PAAR domain-containing protein</fullName>
    </recommendedName>
</protein>
<dbReference type="Pfam" id="PF05488">
    <property type="entry name" value="PAAR_motif"/>
    <property type="match status" value="1"/>
</dbReference>
<sequence>MRGIVRVGDMHTHGGRVESGAGTSEVMERAVARIGDTCSCPIHGACVIVEGDMAFDVEGRAAAFDGHKTSCGAALISSLQTSGRV</sequence>
<reference evidence="2 3" key="1">
    <citation type="journal article" date="2018" name="ISME J.">
        <title>Involvement of Burkholderiaceae and sulfurous volatiles in disease-suppressive soils.</title>
        <authorList>
            <person name="Carrion V.J."/>
            <person name="Cordovez V."/>
            <person name="Tyc O."/>
            <person name="Etalo D.W."/>
            <person name="de Bruijn I."/>
            <person name="de Jager V.C."/>
            <person name="Medema M.H."/>
            <person name="Eberl L."/>
            <person name="Raaijmakers J.M."/>
        </authorList>
    </citation>
    <scope>NUCLEOTIDE SEQUENCE [LARGE SCALE GENOMIC DNA]</scope>
    <source>
        <strain evidence="3">mHSR5</strain>
    </source>
</reference>
<accession>A0A2Z5N4R9</accession>
<dbReference type="OrthoDB" id="8565659at2"/>
<evidence type="ECO:0000256" key="1">
    <source>
        <dbReference type="SAM" id="MobiDB-lite"/>
    </source>
</evidence>
<gene>
    <name evidence="2" type="ORF">CUJ89_30220</name>
</gene>
<dbReference type="CDD" id="cd14744">
    <property type="entry name" value="PAAR_CT_2"/>
    <property type="match status" value="1"/>
</dbReference>
<dbReference type="RefSeq" id="WP_114180927.1">
    <property type="nucleotide sequence ID" value="NZ_CP024903.1"/>
</dbReference>
<organism evidence="2 3">
    <name type="scientific">Burkholderia pyrrocinia</name>
    <name type="common">Pseudomonas pyrrocinia</name>
    <dbReference type="NCBI Taxonomy" id="60550"/>
    <lineage>
        <taxon>Bacteria</taxon>
        <taxon>Pseudomonadati</taxon>
        <taxon>Pseudomonadota</taxon>
        <taxon>Betaproteobacteria</taxon>
        <taxon>Burkholderiales</taxon>
        <taxon>Burkholderiaceae</taxon>
        <taxon>Burkholderia</taxon>
        <taxon>Burkholderia cepacia complex</taxon>
    </lineage>
</organism>